<feature type="compositionally biased region" description="Basic and acidic residues" evidence="1">
    <location>
        <begin position="9"/>
        <end position="34"/>
    </location>
</feature>
<feature type="compositionally biased region" description="Polar residues" evidence="1">
    <location>
        <begin position="38"/>
        <end position="49"/>
    </location>
</feature>
<evidence type="ECO:0000313" key="2">
    <source>
        <dbReference type="EMBL" id="EKV12770.1"/>
    </source>
</evidence>
<name>K9FT06_PEND2</name>
<evidence type="ECO:0000313" key="3">
    <source>
        <dbReference type="Proteomes" id="UP000009882"/>
    </source>
</evidence>
<organism evidence="2 3">
    <name type="scientific">Penicillium digitatum (strain PHI26 / CECT 20796)</name>
    <name type="common">Green mold</name>
    <dbReference type="NCBI Taxonomy" id="1170229"/>
    <lineage>
        <taxon>Eukaryota</taxon>
        <taxon>Fungi</taxon>
        <taxon>Dikarya</taxon>
        <taxon>Ascomycota</taxon>
        <taxon>Pezizomycotina</taxon>
        <taxon>Eurotiomycetes</taxon>
        <taxon>Eurotiomycetidae</taxon>
        <taxon>Eurotiales</taxon>
        <taxon>Aspergillaceae</taxon>
        <taxon>Penicillium</taxon>
    </lineage>
</organism>
<accession>K9FT06</accession>
<dbReference type="OrthoDB" id="10432155at2759"/>
<dbReference type="InParanoid" id="K9FT06"/>
<reference evidence="3" key="1">
    <citation type="journal article" date="2012" name="BMC Genomics">
        <title>Genome sequence of the necrotrophic fungus Penicillium digitatum, the main postharvest pathogen of citrus.</title>
        <authorList>
            <person name="Marcet-Houben M."/>
            <person name="Ballester A.-R."/>
            <person name="de la Fuente B."/>
            <person name="Harries E."/>
            <person name="Marcos J.F."/>
            <person name="Gonzalez-Candelas L."/>
            <person name="Gabaldon T."/>
        </authorList>
    </citation>
    <scope>NUCLEOTIDE SEQUENCE [LARGE SCALE GENOMIC DNA]</scope>
    <source>
        <strain evidence="3">PHI26 / CECT 20796</strain>
    </source>
</reference>
<protein>
    <submittedName>
        <fullName evidence="2">Uncharacterized protein</fullName>
    </submittedName>
</protein>
<proteinExistence type="predicted"/>
<dbReference type="HOGENOM" id="CLU_2413971_0_0_1"/>
<comment type="caution">
    <text evidence="2">The sequence shown here is derived from an EMBL/GenBank/DDBJ whole genome shotgun (WGS) entry which is preliminary data.</text>
</comment>
<sequence>MPCDPELRYHLTDGMTEERRAVGDGRSPFGDRWRRQAASGTTKPDWSPLNQNRSGWRLCHFGKSVDAKTDRGAAESGRAGTNGICTSKIRYC</sequence>
<keyword evidence="3" id="KW-1185">Reference proteome</keyword>
<dbReference type="Proteomes" id="UP000009882">
    <property type="component" value="Unassembled WGS sequence"/>
</dbReference>
<dbReference type="EMBL" id="AKCT01000174">
    <property type="protein sequence ID" value="EKV12770.1"/>
    <property type="molecule type" value="Genomic_DNA"/>
</dbReference>
<feature type="region of interest" description="Disordered" evidence="1">
    <location>
        <begin position="9"/>
        <end position="49"/>
    </location>
</feature>
<gene>
    <name evidence="2" type="ORF">PDIG_42060</name>
</gene>
<dbReference type="AlphaFoldDB" id="K9FT06"/>
<evidence type="ECO:0000256" key="1">
    <source>
        <dbReference type="SAM" id="MobiDB-lite"/>
    </source>
</evidence>